<gene>
    <name evidence="8" type="ORF">XE03_1636</name>
</gene>
<dbReference type="AlphaFoldDB" id="A0A101I1T4"/>
<evidence type="ECO:0000256" key="2">
    <source>
        <dbReference type="ARBA" id="ARBA00022723"/>
    </source>
</evidence>
<protein>
    <recommendedName>
        <fullName evidence="6">Ferredoxin</fullName>
    </recommendedName>
</protein>
<keyword evidence="5 6" id="KW-0411">Iron-sulfur</keyword>
<organism evidence="8 9">
    <name type="scientific">candidate division TA06 bacterium 34_109</name>
    <dbReference type="NCBI Taxonomy" id="1635277"/>
    <lineage>
        <taxon>Bacteria</taxon>
        <taxon>Bacteria division TA06</taxon>
    </lineage>
</organism>
<dbReference type="PANTHER" id="PTHR36923:SF3">
    <property type="entry name" value="FERREDOXIN"/>
    <property type="match status" value="1"/>
</dbReference>
<evidence type="ECO:0000313" key="9">
    <source>
        <dbReference type="Proteomes" id="UP000053467"/>
    </source>
</evidence>
<dbReference type="PANTHER" id="PTHR36923">
    <property type="entry name" value="FERREDOXIN"/>
    <property type="match status" value="1"/>
</dbReference>
<comment type="function">
    <text evidence="6">Ferredoxins are iron-sulfur proteins that transfer electrons in a wide variety of metabolic reactions.</text>
</comment>
<dbReference type="EMBL" id="LGGX01000024">
    <property type="protein sequence ID" value="KUK86265.1"/>
    <property type="molecule type" value="Genomic_DNA"/>
</dbReference>
<dbReference type="Proteomes" id="UP000053467">
    <property type="component" value="Unassembled WGS sequence"/>
</dbReference>
<sequence>MKVKVDQEKCIGCGVCINTCPDVFELNDDSKAQVKDDADFDSCDLDEAIDNCPTEAISED</sequence>
<dbReference type="InterPro" id="IPR017896">
    <property type="entry name" value="4Fe4S_Fe-S-bd"/>
</dbReference>
<evidence type="ECO:0000256" key="1">
    <source>
        <dbReference type="ARBA" id="ARBA00022448"/>
    </source>
</evidence>
<accession>A0A101I1T4</accession>
<dbReference type="PROSITE" id="PS00198">
    <property type="entry name" value="4FE4S_FER_1"/>
    <property type="match status" value="1"/>
</dbReference>
<evidence type="ECO:0000256" key="4">
    <source>
        <dbReference type="ARBA" id="ARBA00023004"/>
    </source>
</evidence>
<proteinExistence type="predicted"/>
<dbReference type="GO" id="GO:0051536">
    <property type="term" value="F:iron-sulfur cluster binding"/>
    <property type="evidence" value="ECO:0007669"/>
    <property type="project" value="UniProtKB-KW"/>
</dbReference>
<feature type="domain" description="4Fe-4S ferredoxin-type" evidence="7">
    <location>
        <begin position="1"/>
        <end position="29"/>
    </location>
</feature>
<dbReference type="InterPro" id="IPR051269">
    <property type="entry name" value="Fe-S_cluster_ET"/>
</dbReference>
<dbReference type="InterPro" id="IPR001080">
    <property type="entry name" value="3Fe4S_ferredoxin"/>
</dbReference>
<evidence type="ECO:0000259" key="7">
    <source>
        <dbReference type="PROSITE" id="PS51379"/>
    </source>
</evidence>
<keyword evidence="4 6" id="KW-0408">Iron</keyword>
<dbReference type="Pfam" id="PF13370">
    <property type="entry name" value="Fer4_13"/>
    <property type="match status" value="1"/>
</dbReference>
<dbReference type="Gene3D" id="3.30.70.20">
    <property type="match status" value="1"/>
</dbReference>
<name>A0A101I1T4_UNCT6</name>
<dbReference type="InterPro" id="IPR017900">
    <property type="entry name" value="4Fe4S_Fe_S_CS"/>
</dbReference>
<evidence type="ECO:0000256" key="3">
    <source>
        <dbReference type="ARBA" id="ARBA00022982"/>
    </source>
</evidence>
<dbReference type="GO" id="GO:0009055">
    <property type="term" value="F:electron transfer activity"/>
    <property type="evidence" value="ECO:0007669"/>
    <property type="project" value="UniProtKB-UniRule"/>
</dbReference>
<keyword evidence="2 6" id="KW-0479">Metal-binding</keyword>
<dbReference type="PRINTS" id="PR00352">
    <property type="entry name" value="3FE4SFRDOXIN"/>
</dbReference>
<keyword evidence="3 6" id="KW-0249">Electron transport</keyword>
<comment type="caution">
    <text evidence="8">The sequence shown here is derived from an EMBL/GenBank/DDBJ whole genome shotgun (WGS) entry which is preliminary data.</text>
</comment>
<reference evidence="9" key="1">
    <citation type="journal article" date="2015" name="MBio">
        <title>Genome-Resolved Metagenomic Analysis Reveals Roles for Candidate Phyla and Other Microbial Community Members in Biogeochemical Transformations in Oil Reservoirs.</title>
        <authorList>
            <person name="Hu P."/>
            <person name="Tom L."/>
            <person name="Singh A."/>
            <person name="Thomas B.C."/>
            <person name="Baker B.J."/>
            <person name="Piceno Y.M."/>
            <person name="Andersen G.L."/>
            <person name="Banfield J.F."/>
        </authorList>
    </citation>
    <scope>NUCLEOTIDE SEQUENCE [LARGE SCALE GENOMIC DNA]</scope>
</reference>
<dbReference type="PROSITE" id="PS51379">
    <property type="entry name" value="4FE4S_FER_2"/>
    <property type="match status" value="1"/>
</dbReference>
<evidence type="ECO:0000256" key="5">
    <source>
        <dbReference type="ARBA" id="ARBA00023014"/>
    </source>
</evidence>
<dbReference type="GO" id="GO:0005506">
    <property type="term" value="F:iron ion binding"/>
    <property type="evidence" value="ECO:0007669"/>
    <property type="project" value="UniProtKB-UniRule"/>
</dbReference>
<dbReference type="SUPFAM" id="SSF54862">
    <property type="entry name" value="4Fe-4S ferredoxins"/>
    <property type="match status" value="1"/>
</dbReference>
<evidence type="ECO:0000313" key="8">
    <source>
        <dbReference type="EMBL" id="KUK86265.1"/>
    </source>
</evidence>
<evidence type="ECO:0000256" key="6">
    <source>
        <dbReference type="RuleBase" id="RU368020"/>
    </source>
</evidence>
<keyword evidence="1 6" id="KW-0813">Transport</keyword>